<dbReference type="Proteomes" id="UP001156836">
    <property type="component" value="Unassembled WGS sequence"/>
</dbReference>
<dbReference type="InterPro" id="IPR051043">
    <property type="entry name" value="Sulfatase_Mod_Factor_Kinase"/>
</dbReference>
<proteinExistence type="predicted"/>
<evidence type="ECO:0000259" key="2">
    <source>
        <dbReference type="Pfam" id="PF03781"/>
    </source>
</evidence>
<dbReference type="InterPro" id="IPR005532">
    <property type="entry name" value="SUMF_dom"/>
</dbReference>
<dbReference type="SUPFAM" id="SSF56436">
    <property type="entry name" value="C-type lectin-like"/>
    <property type="match status" value="1"/>
</dbReference>
<sequence length="349" mass="38464">MKKNLLILGLSTCLPLAAVAAVTPVTPPPTPSTSPLVKGEALAALPKLAQSPELAASLKAVAEGPLPQRLAALKRKAVADLVFVEGGSFEMGDWGPYIAKADSRPVHTVQLTGFYISRYKTTYAEFDTYTDASRTPRTADSEFERNHRHPLLPAGAVWQRARDYCQWLGQQTGLPFDLPTEAQWEYAARSRGQRFVFPTDNGDIDHGRNVPGSSEHMKLLSPLVEDESRFVMDSRPYPVGLFPPTPLGLYDMAHDGQEWTLDWYAADYYAHSPKVDPKGPASGDKKVVRAWPVSEDTGFSGISAYRRARDPLLRRPDFDDATKLVPGVMISYGLRCVVNSDRPLPGVKR</sequence>
<evidence type="ECO:0000313" key="4">
    <source>
        <dbReference type="Proteomes" id="UP001156836"/>
    </source>
</evidence>
<comment type="caution">
    <text evidence="3">The sequence shown here is derived from an EMBL/GenBank/DDBJ whole genome shotgun (WGS) entry which is preliminary data.</text>
</comment>
<accession>A0ABQ6BP58</accession>
<dbReference type="PANTHER" id="PTHR23150">
    <property type="entry name" value="SULFATASE MODIFYING FACTOR 1, 2"/>
    <property type="match status" value="1"/>
</dbReference>
<protein>
    <recommendedName>
        <fullName evidence="2">Sulfatase-modifying factor enzyme-like domain-containing protein</fullName>
    </recommendedName>
</protein>
<feature type="signal peptide" evidence="1">
    <location>
        <begin position="1"/>
        <end position="20"/>
    </location>
</feature>
<keyword evidence="1" id="KW-0732">Signal</keyword>
<reference evidence="4" key="1">
    <citation type="journal article" date="2019" name="Int. J. Syst. Evol. Microbiol.">
        <title>The Global Catalogue of Microorganisms (GCM) 10K type strain sequencing project: providing services to taxonomists for standard genome sequencing and annotation.</title>
        <authorList>
            <consortium name="The Broad Institute Genomics Platform"/>
            <consortium name="The Broad Institute Genome Sequencing Center for Infectious Disease"/>
            <person name="Wu L."/>
            <person name="Ma J."/>
        </authorList>
    </citation>
    <scope>NUCLEOTIDE SEQUENCE [LARGE SCALE GENOMIC DNA]</scope>
    <source>
        <strain evidence="4">NBRC 104970</strain>
    </source>
</reference>
<dbReference type="EMBL" id="BSOZ01000008">
    <property type="protein sequence ID" value="GLS03728.1"/>
    <property type="molecule type" value="Genomic_DNA"/>
</dbReference>
<feature type="domain" description="Sulfatase-modifying factor enzyme-like" evidence="2">
    <location>
        <begin position="79"/>
        <end position="289"/>
    </location>
</feature>
<dbReference type="PANTHER" id="PTHR23150:SF19">
    <property type="entry name" value="FORMYLGLYCINE-GENERATING ENZYME"/>
    <property type="match status" value="1"/>
</dbReference>
<dbReference type="Pfam" id="PF03781">
    <property type="entry name" value="FGE-sulfatase"/>
    <property type="match status" value="1"/>
</dbReference>
<dbReference type="RefSeq" id="WP_018747049.1">
    <property type="nucleotide sequence ID" value="NZ_BSOZ01000008.1"/>
</dbReference>
<organism evidence="3 4">
    <name type="scientific">Chitiniphilus shinanonensis</name>
    <dbReference type="NCBI Taxonomy" id="553088"/>
    <lineage>
        <taxon>Bacteria</taxon>
        <taxon>Pseudomonadati</taxon>
        <taxon>Pseudomonadota</taxon>
        <taxon>Betaproteobacteria</taxon>
        <taxon>Neisseriales</taxon>
        <taxon>Chitinibacteraceae</taxon>
        <taxon>Chitiniphilus</taxon>
    </lineage>
</organism>
<keyword evidence="4" id="KW-1185">Reference proteome</keyword>
<dbReference type="Gene3D" id="3.90.1580.10">
    <property type="entry name" value="paralog of FGE (formylglycine-generating enzyme)"/>
    <property type="match status" value="1"/>
</dbReference>
<feature type="chain" id="PRO_5045670665" description="Sulfatase-modifying factor enzyme-like domain-containing protein" evidence="1">
    <location>
        <begin position="21"/>
        <end position="349"/>
    </location>
</feature>
<evidence type="ECO:0000256" key="1">
    <source>
        <dbReference type="SAM" id="SignalP"/>
    </source>
</evidence>
<evidence type="ECO:0000313" key="3">
    <source>
        <dbReference type="EMBL" id="GLS03728.1"/>
    </source>
</evidence>
<dbReference type="InterPro" id="IPR042095">
    <property type="entry name" value="SUMF_sf"/>
</dbReference>
<gene>
    <name evidence="3" type="ORF">GCM10007860_08730</name>
</gene>
<name>A0ABQ6BP58_9NEIS</name>
<dbReference type="InterPro" id="IPR016187">
    <property type="entry name" value="CTDL_fold"/>
</dbReference>